<dbReference type="CDD" id="cd17992">
    <property type="entry name" value="DEXHc_RecG"/>
    <property type="match status" value="1"/>
</dbReference>
<comment type="catalytic activity">
    <reaction evidence="14 15">
        <text>ATP + H2O = ADP + phosphate + H(+)</text>
        <dbReference type="Rhea" id="RHEA:13065"/>
        <dbReference type="ChEBI" id="CHEBI:15377"/>
        <dbReference type="ChEBI" id="CHEBI:15378"/>
        <dbReference type="ChEBI" id="CHEBI:30616"/>
        <dbReference type="ChEBI" id="CHEBI:43474"/>
        <dbReference type="ChEBI" id="CHEBI:456216"/>
        <dbReference type="EC" id="5.6.2.4"/>
    </reaction>
</comment>
<dbReference type="STRING" id="266762.HQ36_08640"/>
<dbReference type="PANTHER" id="PTHR47964:SF1">
    <property type="entry name" value="ATP-DEPENDENT DNA HELICASE HOMOLOG RECG, CHLOROPLASTIC"/>
    <property type="match status" value="1"/>
</dbReference>
<feature type="domain" description="Helicase ATP-binding" evidence="16">
    <location>
        <begin position="283"/>
        <end position="446"/>
    </location>
</feature>
<dbReference type="InterPro" id="IPR001650">
    <property type="entry name" value="Helicase_C-like"/>
</dbReference>
<evidence type="ECO:0000256" key="6">
    <source>
        <dbReference type="ARBA" id="ARBA00022806"/>
    </source>
</evidence>
<dbReference type="InterPro" id="IPR045562">
    <property type="entry name" value="RecG_dom3_C"/>
</dbReference>
<keyword evidence="11" id="KW-0413">Isomerase</keyword>
<keyword evidence="3 15" id="KW-0547">Nucleotide-binding</keyword>
<dbReference type="SUPFAM" id="SSF52540">
    <property type="entry name" value="P-loop containing nucleoside triphosphate hydrolases"/>
    <property type="match status" value="2"/>
</dbReference>
<organism evidence="18 19">
    <name type="scientific">Porphyromonas gingivicanis</name>
    <dbReference type="NCBI Taxonomy" id="266762"/>
    <lineage>
        <taxon>Bacteria</taxon>
        <taxon>Pseudomonadati</taxon>
        <taxon>Bacteroidota</taxon>
        <taxon>Bacteroidia</taxon>
        <taxon>Bacteroidales</taxon>
        <taxon>Porphyromonadaceae</taxon>
        <taxon>Porphyromonas</taxon>
    </lineage>
</organism>
<evidence type="ECO:0000313" key="18">
    <source>
        <dbReference type="EMBL" id="KGN97079.1"/>
    </source>
</evidence>
<dbReference type="OrthoDB" id="9804325at2"/>
<dbReference type="Gene3D" id="3.40.50.300">
    <property type="entry name" value="P-loop containing nucleotide triphosphate hydrolases"/>
    <property type="match status" value="2"/>
</dbReference>
<evidence type="ECO:0000256" key="2">
    <source>
        <dbReference type="ARBA" id="ARBA00017846"/>
    </source>
</evidence>
<keyword evidence="9 15" id="KW-0233">DNA recombination</keyword>
<dbReference type="GO" id="GO:0003677">
    <property type="term" value="F:DNA binding"/>
    <property type="evidence" value="ECO:0007669"/>
    <property type="project" value="UniProtKB-KW"/>
</dbReference>
<keyword evidence="10 15" id="KW-0234">DNA repair</keyword>
<dbReference type="AlphaFoldDB" id="A0A0A2G9C2"/>
<dbReference type="PROSITE" id="PS51192">
    <property type="entry name" value="HELICASE_ATP_BIND_1"/>
    <property type="match status" value="1"/>
</dbReference>
<evidence type="ECO:0000256" key="5">
    <source>
        <dbReference type="ARBA" id="ARBA00022801"/>
    </source>
</evidence>
<dbReference type="EC" id="5.6.2.4" evidence="13 15"/>
<evidence type="ECO:0000256" key="1">
    <source>
        <dbReference type="ARBA" id="ARBA00007504"/>
    </source>
</evidence>
<evidence type="ECO:0000256" key="14">
    <source>
        <dbReference type="ARBA" id="ARBA00048988"/>
    </source>
</evidence>
<gene>
    <name evidence="18" type="ORF">HQ36_08640</name>
</gene>
<dbReference type="CDD" id="cd04488">
    <property type="entry name" value="RecG_wedge_OBF"/>
    <property type="match status" value="1"/>
</dbReference>
<evidence type="ECO:0000256" key="15">
    <source>
        <dbReference type="RuleBase" id="RU363016"/>
    </source>
</evidence>
<comment type="catalytic activity">
    <reaction evidence="12 15">
        <text>Couples ATP hydrolysis with the unwinding of duplex DNA by translocating in the 3'-5' direction.</text>
        <dbReference type="EC" id="5.6.2.4"/>
    </reaction>
</comment>
<dbReference type="Pfam" id="PF19833">
    <property type="entry name" value="RecG_dom3_C"/>
    <property type="match status" value="1"/>
</dbReference>
<dbReference type="NCBIfam" id="NF008165">
    <property type="entry name" value="PRK10917.1-3"/>
    <property type="match status" value="1"/>
</dbReference>
<evidence type="ECO:0000259" key="16">
    <source>
        <dbReference type="PROSITE" id="PS51192"/>
    </source>
</evidence>
<evidence type="ECO:0000256" key="8">
    <source>
        <dbReference type="ARBA" id="ARBA00023125"/>
    </source>
</evidence>
<evidence type="ECO:0000256" key="13">
    <source>
        <dbReference type="ARBA" id="ARBA00034808"/>
    </source>
</evidence>
<dbReference type="InterPro" id="IPR014001">
    <property type="entry name" value="Helicase_ATP-bd"/>
</dbReference>
<protein>
    <recommendedName>
        <fullName evidence="2 15">ATP-dependent DNA helicase RecG</fullName>
        <ecNumber evidence="13 15">5.6.2.4</ecNumber>
    </recommendedName>
</protein>
<feature type="domain" description="Helicase C-terminal" evidence="17">
    <location>
        <begin position="468"/>
        <end position="625"/>
    </location>
</feature>
<dbReference type="InterPro" id="IPR027417">
    <property type="entry name" value="P-loop_NTPase"/>
</dbReference>
<keyword evidence="19" id="KW-1185">Reference proteome</keyword>
<dbReference type="NCBIfam" id="TIGR00643">
    <property type="entry name" value="recG"/>
    <property type="match status" value="1"/>
</dbReference>
<keyword evidence="4 15" id="KW-0227">DNA damage</keyword>
<comment type="similarity">
    <text evidence="1 15">Belongs to the helicase family. RecG subfamily.</text>
</comment>
<dbReference type="InterPro" id="IPR033454">
    <property type="entry name" value="RecG_wedge"/>
</dbReference>
<evidence type="ECO:0000256" key="7">
    <source>
        <dbReference type="ARBA" id="ARBA00022840"/>
    </source>
</evidence>
<evidence type="ECO:0000256" key="9">
    <source>
        <dbReference type="ARBA" id="ARBA00023172"/>
    </source>
</evidence>
<dbReference type="SUPFAM" id="SSF50249">
    <property type="entry name" value="Nucleic acid-binding proteins"/>
    <property type="match status" value="1"/>
</dbReference>
<evidence type="ECO:0000256" key="11">
    <source>
        <dbReference type="ARBA" id="ARBA00023235"/>
    </source>
</evidence>
<dbReference type="PROSITE" id="PS51194">
    <property type="entry name" value="HELICASE_CTER"/>
    <property type="match status" value="1"/>
</dbReference>
<dbReference type="InterPro" id="IPR047112">
    <property type="entry name" value="RecG/Mfd"/>
</dbReference>
<evidence type="ECO:0000259" key="17">
    <source>
        <dbReference type="PROSITE" id="PS51194"/>
    </source>
</evidence>
<keyword evidence="6 15" id="KW-0347">Helicase</keyword>
<dbReference type="RefSeq" id="WP_036885110.1">
    <property type="nucleotide sequence ID" value="NZ_JQZW01000019.1"/>
</dbReference>
<keyword evidence="8" id="KW-0238">DNA-binding</keyword>
<dbReference type="PANTHER" id="PTHR47964">
    <property type="entry name" value="ATP-DEPENDENT DNA HELICASE HOMOLOG RECG, CHLOROPLASTIC"/>
    <property type="match status" value="1"/>
</dbReference>
<dbReference type="GO" id="GO:0005524">
    <property type="term" value="F:ATP binding"/>
    <property type="evidence" value="ECO:0007669"/>
    <property type="project" value="UniProtKB-KW"/>
</dbReference>
<comment type="function">
    <text evidence="15">Plays a critical role in recombination and DNA repair. Helps process Holliday junction intermediates to mature products by catalyzing branch migration. Has replication fork regression activity, unwinds stalled or blocked replication forks to make a HJ that can be resolved. Has a DNA unwinding activity characteristic of a DNA helicase with 3'-5' polarity.</text>
</comment>
<dbReference type="SMART" id="SM00490">
    <property type="entry name" value="HELICc"/>
    <property type="match status" value="1"/>
</dbReference>
<dbReference type="Pfam" id="PF00271">
    <property type="entry name" value="Helicase_C"/>
    <property type="match status" value="1"/>
</dbReference>
<dbReference type="NCBIfam" id="NF008168">
    <property type="entry name" value="PRK10917.2-2"/>
    <property type="match status" value="1"/>
</dbReference>
<proteinExistence type="inferred from homology"/>
<dbReference type="Gene3D" id="2.40.50.140">
    <property type="entry name" value="Nucleic acid-binding proteins"/>
    <property type="match status" value="1"/>
</dbReference>
<evidence type="ECO:0000256" key="12">
    <source>
        <dbReference type="ARBA" id="ARBA00034617"/>
    </source>
</evidence>
<evidence type="ECO:0000256" key="10">
    <source>
        <dbReference type="ARBA" id="ARBA00023204"/>
    </source>
</evidence>
<dbReference type="Proteomes" id="UP000030134">
    <property type="component" value="Unassembled WGS sequence"/>
</dbReference>
<dbReference type="InterPro" id="IPR004609">
    <property type="entry name" value="ATP-dep_DNA_helicase_RecG"/>
</dbReference>
<dbReference type="Pfam" id="PF00270">
    <property type="entry name" value="DEAD"/>
    <property type="match status" value="1"/>
</dbReference>
<dbReference type="InterPro" id="IPR011545">
    <property type="entry name" value="DEAD/DEAH_box_helicase_dom"/>
</dbReference>
<evidence type="ECO:0000313" key="19">
    <source>
        <dbReference type="Proteomes" id="UP000030134"/>
    </source>
</evidence>
<dbReference type="Pfam" id="PF17191">
    <property type="entry name" value="RecG_wedge"/>
    <property type="match status" value="1"/>
</dbReference>
<name>A0A0A2G9C2_9PORP</name>
<keyword evidence="5 15" id="KW-0378">Hydrolase</keyword>
<accession>A0A0A2G9C2</accession>
<dbReference type="GO" id="GO:0006281">
    <property type="term" value="P:DNA repair"/>
    <property type="evidence" value="ECO:0007669"/>
    <property type="project" value="UniProtKB-UniRule"/>
</dbReference>
<evidence type="ECO:0000256" key="4">
    <source>
        <dbReference type="ARBA" id="ARBA00022763"/>
    </source>
</evidence>
<dbReference type="EMBL" id="JQZW01000019">
    <property type="protein sequence ID" value="KGN97079.1"/>
    <property type="molecule type" value="Genomic_DNA"/>
</dbReference>
<dbReference type="GO" id="GO:0043138">
    <property type="term" value="F:3'-5' DNA helicase activity"/>
    <property type="evidence" value="ECO:0007669"/>
    <property type="project" value="UniProtKB-EC"/>
</dbReference>
<reference evidence="18 19" key="1">
    <citation type="submission" date="2014-08" db="EMBL/GenBank/DDBJ databases">
        <title>Porphyromonas gingivicanis strain:COT-022_OH1391 Genome sequencing.</title>
        <authorList>
            <person name="Wallis C."/>
            <person name="Deusch O."/>
            <person name="O'Flynn C."/>
            <person name="Davis I."/>
            <person name="Jospin G."/>
            <person name="Darling A.E."/>
            <person name="Coil D.A."/>
            <person name="Alexiev A."/>
            <person name="Horsfall A."/>
            <person name="Kirkwood N."/>
            <person name="Harris S."/>
            <person name="Eisen J.A."/>
        </authorList>
    </citation>
    <scope>NUCLEOTIDE SEQUENCE [LARGE SCALE GENOMIC DNA]</scope>
    <source>
        <strain evidence="19">COT-022 OH1391</strain>
    </source>
</reference>
<evidence type="ECO:0000256" key="3">
    <source>
        <dbReference type="ARBA" id="ARBA00022741"/>
    </source>
</evidence>
<keyword evidence="7 15" id="KW-0067">ATP-binding</keyword>
<comment type="caution">
    <text evidence="18">The sequence shown here is derived from an EMBL/GenBank/DDBJ whole genome shotgun (WGS) entry which is preliminary data.</text>
</comment>
<dbReference type="InterPro" id="IPR012340">
    <property type="entry name" value="NA-bd_OB-fold"/>
</dbReference>
<sequence length="699" mass="79917">MASEYFDTPLLYLPGIGEKKAQLLYSELSLHSYEDLLYYFPYRYIDRTRIYTIGELRDDLPEIQIRGTLKHYVREGVGRKARLKAYLTDATGTVELVWFRNTQYFINHYPEEREYIVFGKFKRYGQSYTVAHPEVTPIEQAHTVTGGLMPVYHTSEKMKKAYLDSDNIRSALARICSVAHLYIEETLLPLIVKHYSLMPLPQALVEIHFPKNTYSLTKARERLKFDELFYLQLSLQLTKSERKARFKGYEFSSVGTLFKQLYDALPYELTEAQKRVLREIRKDTRSGLQMSRLVQGDVGCGKTLVALFAMILAVDNGLQACMMAPTEILARQHFESLQTLVAPLRVSIAVLTGSSTRAERQQILSDLKSGELSLLIGTHALIEEGVVFAHLGLAVIDEQHRFGVMQRARLWEKSPLLLPHILIMSATPIPRTLAMTLYGDLDVSIIDELPPGRKPIKTFHCYDDEAHRVHHFLREHIQSGQQVYVVYPMIEGTEESDYKNLETGYNQFAELYGYHNVTWVHGKLKPQEKQERMEEFVSGRVPILLSTTVIEVGVNVPNATLMIIENSDRFGLAQLHQLRGRVGRGGQQSYCILMSKRKISFPAQQRIGVMCATNDGFKIAEEDMRLRGAGDIEGTRQSGDFPGLKIAEPTRDIVLLQAVIETVANLLNKDPLLELEEHQLFLRQLEKLYPKDQQWGKIG</sequence>
<dbReference type="eggNOG" id="COG1200">
    <property type="taxonomic scope" value="Bacteria"/>
</dbReference>
<dbReference type="GO" id="GO:0006310">
    <property type="term" value="P:DNA recombination"/>
    <property type="evidence" value="ECO:0007669"/>
    <property type="project" value="UniProtKB-UniRule"/>
</dbReference>
<dbReference type="SMART" id="SM00487">
    <property type="entry name" value="DEXDc"/>
    <property type="match status" value="1"/>
</dbReference>
<dbReference type="GO" id="GO:0016887">
    <property type="term" value="F:ATP hydrolysis activity"/>
    <property type="evidence" value="ECO:0007669"/>
    <property type="project" value="RHEA"/>
</dbReference>